<accession>A0A3P7LIP6</accession>
<gene>
    <name evidence="2" type="ORF">DILT_LOCUS9091</name>
</gene>
<dbReference type="Proteomes" id="UP000281553">
    <property type="component" value="Unassembled WGS sequence"/>
</dbReference>
<evidence type="ECO:0000259" key="1">
    <source>
        <dbReference type="Pfam" id="PF00254"/>
    </source>
</evidence>
<dbReference type="Pfam" id="PF00254">
    <property type="entry name" value="FKBP_C"/>
    <property type="match status" value="1"/>
</dbReference>
<protein>
    <recommendedName>
        <fullName evidence="1">PPIase FKBP-type domain-containing protein</fullName>
    </recommendedName>
</protein>
<dbReference type="EMBL" id="UYRU01055980">
    <property type="protein sequence ID" value="VDN13260.1"/>
    <property type="molecule type" value="Genomic_DNA"/>
</dbReference>
<evidence type="ECO:0000313" key="2">
    <source>
        <dbReference type="EMBL" id="VDN13260.1"/>
    </source>
</evidence>
<dbReference type="InterPro" id="IPR001179">
    <property type="entry name" value="PPIase_FKBP_dom"/>
</dbReference>
<evidence type="ECO:0000313" key="3">
    <source>
        <dbReference type="Proteomes" id="UP000281553"/>
    </source>
</evidence>
<dbReference type="OrthoDB" id="532682at2759"/>
<feature type="domain" description="PPIase FKBP-type" evidence="1">
    <location>
        <begin position="95"/>
        <end position="134"/>
    </location>
</feature>
<dbReference type="GO" id="GO:0003755">
    <property type="term" value="F:peptidyl-prolyl cis-trans isomerase activity"/>
    <property type="evidence" value="ECO:0007669"/>
    <property type="project" value="InterPro"/>
</dbReference>
<dbReference type="SUPFAM" id="SSF54534">
    <property type="entry name" value="FKBP-like"/>
    <property type="match status" value="1"/>
</dbReference>
<dbReference type="InterPro" id="IPR046357">
    <property type="entry name" value="PPIase_dom_sf"/>
</dbReference>
<organism evidence="2 3">
    <name type="scientific">Dibothriocephalus latus</name>
    <name type="common">Fish tapeworm</name>
    <name type="synonym">Diphyllobothrium latum</name>
    <dbReference type="NCBI Taxonomy" id="60516"/>
    <lineage>
        <taxon>Eukaryota</taxon>
        <taxon>Metazoa</taxon>
        <taxon>Spiralia</taxon>
        <taxon>Lophotrochozoa</taxon>
        <taxon>Platyhelminthes</taxon>
        <taxon>Cestoda</taxon>
        <taxon>Eucestoda</taxon>
        <taxon>Diphyllobothriidea</taxon>
        <taxon>Diphyllobothriidae</taxon>
        <taxon>Dibothriocephalus</taxon>
    </lineage>
</organism>
<dbReference type="Gene3D" id="3.10.50.40">
    <property type="match status" value="1"/>
</dbReference>
<sequence>MPRFFSVSAFRDESVQVPLQLLSVSGSLDDTPTVIFIDRHGDIIMQSTDAVVGVKNKQNRVKNGALRNSLLDGNLRRLLVADMDSVLKKGLGRDSRPNHGDSVVISYEGRLEDGTVVDKESHLSTVLGEGDCIHAELKEEFELKTDSRFAYGDLGR</sequence>
<keyword evidence="3" id="KW-1185">Reference proteome</keyword>
<reference evidence="2 3" key="1">
    <citation type="submission" date="2018-11" db="EMBL/GenBank/DDBJ databases">
        <authorList>
            <consortium name="Pathogen Informatics"/>
        </authorList>
    </citation>
    <scope>NUCLEOTIDE SEQUENCE [LARGE SCALE GENOMIC DNA]</scope>
</reference>
<dbReference type="AlphaFoldDB" id="A0A3P7LIP6"/>
<proteinExistence type="predicted"/>
<name>A0A3P7LIP6_DIBLA</name>